<dbReference type="Pfam" id="PF13018">
    <property type="entry name" value="ESPR"/>
    <property type="match status" value="1"/>
</dbReference>
<name>A0ABZ0EN59_9BURK</name>
<dbReference type="NCBIfam" id="TIGR01901">
    <property type="entry name" value="adhes_NPXG"/>
    <property type="match status" value="1"/>
</dbReference>
<dbReference type="EMBL" id="CP136513">
    <property type="protein sequence ID" value="WOD17528.1"/>
    <property type="molecule type" value="Genomic_DNA"/>
</dbReference>
<evidence type="ECO:0000259" key="4">
    <source>
        <dbReference type="SMART" id="SM00912"/>
    </source>
</evidence>
<dbReference type="Gene3D" id="2.160.20.10">
    <property type="entry name" value="Single-stranded right-handed beta-helix, Pectin lyase-like"/>
    <property type="match status" value="1"/>
</dbReference>
<accession>A0ABZ0EN59</accession>
<keyword evidence="6" id="KW-1185">Reference proteome</keyword>
<reference evidence="5 6" key="1">
    <citation type="submission" date="2023-10" db="EMBL/GenBank/DDBJ databases">
        <title>Surface-active antibiotics is a multifunctional adaptation for post-fire microbes.</title>
        <authorList>
            <person name="Liu M.D."/>
            <person name="Du Y."/>
            <person name="Koupaei S.K."/>
            <person name="Kim N.R."/>
            <person name="Zhang W."/>
            <person name="Traxler M.F."/>
        </authorList>
    </citation>
    <scope>NUCLEOTIDE SEQUENCE [LARGE SCALE GENOMIC DNA]</scope>
    <source>
        <strain evidence="5 6">F3</strain>
    </source>
</reference>
<sequence length="406" mass="40361">MNRNRFRRVFSKRLGMLVAVAENVASQGKQAGESAGVGPSGRELGVVSAMTAVAVALVALQPSVGRAQSLPTNGQVMAGQASISQTNPNTMTINQGTQRAVIDWNSFNVGSGNTVQFNQPNAQAQALNRVVGGVPSNIQGSLLANGQVLIQNANGVLFSKGSVVNVGSLLATTKSVDSNAFMAGGPLSLKSTGTNASVVNDGAINAQGYVVMMGDQVRNSGTITTAQGGQVALAAGDSAMVALPNGQGIQLTLTNASANALVENSGNIKAENGSVLLTARGSNTLLNTVVNLSGVVRAGTVVADAGDTGDVAVTGKIDASNATGAGGTVVLSGDRVGVFGNASIDASGATQGGKVIIGGDSLHKLDGTQAQGMLQDGVQFANFTQVDAGATVNAGSAHGNGGFVET</sequence>
<proteinExistence type="predicted"/>
<feature type="domain" description="Filamentous haemagglutinin FhaB/tRNA nuclease CdiA-like TPS" evidence="4">
    <location>
        <begin position="67"/>
        <end position="180"/>
    </location>
</feature>
<evidence type="ECO:0000256" key="3">
    <source>
        <dbReference type="ARBA" id="ARBA00022729"/>
    </source>
</evidence>
<keyword evidence="2" id="KW-0964">Secreted</keyword>
<dbReference type="InterPro" id="IPR008638">
    <property type="entry name" value="FhaB/CdiA-like_TPS"/>
</dbReference>
<dbReference type="SUPFAM" id="SSF51126">
    <property type="entry name" value="Pectin lyase-like"/>
    <property type="match status" value="1"/>
</dbReference>
<dbReference type="RefSeq" id="WP_317020037.1">
    <property type="nucleotide sequence ID" value="NZ_CP136513.1"/>
</dbReference>
<dbReference type="SMART" id="SM00912">
    <property type="entry name" value="Haemagg_act"/>
    <property type="match status" value="1"/>
</dbReference>
<dbReference type="Pfam" id="PF05860">
    <property type="entry name" value="TPS"/>
    <property type="match status" value="1"/>
</dbReference>
<dbReference type="InterPro" id="IPR024973">
    <property type="entry name" value="ESPR"/>
</dbReference>
<dbReference type="InterPro" id="IPR012334">
    <property type="entry name" value="Pectin_lyas_fold"/>
</dbReference>
<dbReference type="InterPro" id="IPR050909">
    <property type="entry name" value="Bact_Autotransporter_VF"/>
</dbReference>
<dbReference type="PANTHER" id="PTHR12338:SF8">
    <property type="entry name" value="HEME_HEMOPEXIN-BINDING PROTEIN"/>
    <property type="match status" value="1"/>
</dbReference>
<comment type="subcellular location">
    <subcellularLocation>
        <location evidence="1">Secreted</location>
    </subcellularLocation>
</comment>
<evidence type="ECO:0000256" key="1">
    <source>
        <dbReference type="ARBA" id="ARBA00004613"/>
    </source>
</evidence>
<evidence type="ECO:0000313" key="5">
    <source>
        <dbReference type="EMBL" id="WOD17528.1"/>
    </source>
</evidence>
<evidence type="ECO:0000256" key="2">
    <source>
        <dbReference type="ARBA" id="ARBA00022525"/>
    </source>
</evidence>
<organism evidence="5 6">
    <name type="scientific">Paraburkholderia kirstenboschensis</name>
    <dbReference type="NCBI Taxonomy" id="1245436"/>
    <lineage>
        <taxon>Bacteria</taxon>
        <taxon>Pseudomonadati</taxon>
        <taxon>Pseudomonadota</taxon>
        <taxon>Betaproteobacteria</taxon>
        <taxon>Burkholderiales</taxon>
        <taxon>Burkholderiaceae</taxon>
        <taxon>Paraburkholderia</taxon>
    </lineage>
</organism>
<dbReference type="InterPro" id="IPR011050">
    <property type="entry name" value="Pectin_lyase_fold/virulence"/>
</dbReference>
<keyword evidence="3" id="KW-0732">Signal</keyword>
<gene>
    <name evidence="5" type="ORF">RW095_32525</name>
</gene>
<dbReference type="PANTHER" id="PTHR12338">
    <property type="entry name" value="AUTOTRANSPORTER"/>
    <property type="match status" value="1"/>
</dbReference>
<protein>
    <submittedName>
        <fullName evidence="5">Filamentous hemagglutinin N-terminal domain-containing protein</fullName>
    </submittedName>
</protein>
<evidence type="ECO:0000313" key="6">
    <source>
        <dbReference type="Proteomes" id="UP001302652"/>
    </source>
</evidence>
<dbReference type="Proteomes" id="UP001302652">
    <property type="component" value="Chromosome 1"/>
</dbReference>